<keyword evidence="4" id="KW-1133">Transmembrane helix</keyword>
<feature type="signal peptide" evidence="7">
    <location>
        <begin position="1"/>
        <end position="17"/>
    </location>
</feature>
<dbReference type="AlphaFoldDB" id="A0AAD4F6E1"/>
<feature type="domain" description="WSC" evidence="8">
    <location>
        <begin position="45"/>
        <end position="146"/>
    </location>
</feature>
<dbReference type="Proteomes" id="UP001197093">
    <property type="component" value="Unassembled WGS sequence"/>
</dbReference>
<proteinExistence type="predicted"/>
<name>A0AAD4F6E1_9PEZI</name>
<protein>
    <recommendedName>
        <fullName evidence="8">WSC domain-containing protein</fullName>
    </recommendedName>
</protein>
<dbReference type="PANTHER" id="PTHR24269:SF16">
    <property type="entry name" value="PROTEIN SLG1"/>
    <property type="match status" value="1"/>
</dbReference>
<dbReference type="GO" id="GO:0005886">
    <property type="term" value="C:plasma membrane"/>
    <property type="evidence" value="ECO:0007669"/>
    <property type="project" value="TreeGrafter"/>
</dbReference>
<accession>A0AAD4F6E1</accession>
<evidence type="ECO:0000256" key="5">
    <source>
        <dbReference type="ARBA" id="ARBA00023136"/>
    </source>
</evidence>
<reference evidence="9" key="1">
    <citation type="submission" date="2023-02" db="EMBL/GenBank/DDBJ databases">
        <authorList>
            <person name="Palmer J.M."/>
        </authorList>
    </citation>
    <scope>NUCLEOTIDE SEQUENCE</scope>
    <source>
        <strain evidence="9">FW57</strain>
    </source>
</reference>
<evidence type="ECO:0000256" key="1">
    <source>
        <dbReference type="ARBA" id="ARBA00004167"/>
    </source>
</evidence>
<evidence type="ECO:0000256" key="3">
    <source>
        <dbReference type="ARBA" id="ARBA00022729"/>
    </source>
</evidence>
<keyword evidence="10" id="KW-1185">Reference proteome</keyword>
<evidence type="ECO:0000256" key="7">
    <source>
        <dbReference type="SAM" id="SignalP"/>
    </source>
</evidence>
<feature type="chain" id="PRO_5042081689" description="WSC domain-containing protein" evidence="7">
    <location>
        <begin position="18"/>
        <end position="169"/>
    </location>
</feature>
<evidence type="ECO:0000256" key="2">
    <source>
        <dbReference type="ARBA" id="ARBA00022692"/>
    </source>
</evidence>
<dbReference type="PROSITE" id="PS51212">
    <property type="entry name" value="WSC"/>
    <property type="match status" value="1"/>
</dbReference>
<keyword evidence="2" id="KW-0812">Transmembrane</keyword>
<evidence type="ECO:0000256" key="4">
    <source>
        <dbReference type="ARBA" id="ARBA00022989"/>
    </source>
</evidence>
<evidence type="ECO:0000313" key="9">
    <source>
        <dbReference type="EMBL" id="KAG7292567.1"/>
    </source>
</evidence>
<keyword evidence="5" id="KW-0472">Membrane</keyword>
<organism evidence="9 10">
    <name type="scientific">Staphylotrichum longicolle</name>
    <dbReference type="NCBI Taxonomy" id="669026"/>
    <lineage>
        <taxon>Eukaryota</taxon>
        <taxon>Fungi</taxon>
        <taxon>Dikarya</taxon>
        <taxon>Ascomycota</taxon>
        <taxon>Pezizomycotina</taxon>
        <taxon>Sordariomycetes</taxon>
        <taxon>Sordariomycetidae</taxon>
        <taxon>Sordariales</taxon>
        <taxon>Chaetomiaceae</taxon>
        <taxon>Staphylotrichum</taxon>
    </lineage>
</organism>
<sequence>MQLLPLLLLPLAALTSAQSPTTSPSEQQQQQQVVTVVTGPNLPAGYAYHGCYNETTEPADTSGVRALAGGANLVRPGGMTVETCLDFCKTGAGDASGGKSGRFKFAGLEYASLSEKFPDTACNLPCEGNTTQACGGNLKLTVYMAGAATARVALAASLAAVGALTLTLL</sequence>
<comment type="caution">
    <text evidence="9">The sequence shown here is derived from an EMBL/GenBank/DDBJ whole genome shotgun (WGS) entry which is preliminary data.</text>
</comment>
<dbReference type="Pfam" id="PF01822">
    <property type="entry name" value="WSC"/>
    <property type="match status" value="1"/>
</dbReference>
<keyword evidence="6" id="KW-0325">Glycoprotein</keyword>
<evidence type="ECO:0000256" key="6">
    <source>
        <dbReference type="ARBA" id="ARBA00023180"/>
    </source>
</evidence>
<keyword evidence="3 7" id="KW-0732">Signal</keyword>
<dbReference type="EMBL" id="JAHCVI010000001">
    <property type="protein sequence ID" value="KAG7292567.1"/>
    <property type="molecule type" value="Genomic_DNA"/>
</dbReference>
<evidence type="ECO:0000259" key="8">
    <source>
        <dbReference type="PROSITE" id="PS51212"/>
    </source>
</evidence>
<dbReference type="InterPro" id="IPR002889">
    <property type="entry name" value="WSC_carb-bd"/>
</dbReference>
<dbReference type="InterPro" id="IPR051836">
    <property type="entry name" value="Kremen_rcpt"/>
</dbReference>
<comment type="subcellular location">
    <subcellularLocation>
        <location evidence="1">Membrane</location>
        <topology evidence="1">Single-pass membrane protein</topology>
    </subcellularLocation>
</comment>
<evidence type="ECO:0000313" key="10">
    <source>
        <dbReference type="Proteomes" id="UP001197093"/>
    </source>
</evidence>
<dbReference type="PANTHER" id="PTHR24269">
    <property type="entry name" value="KREMEN PROTEIN"/>
    <property type="match status" value="1"/>
</dbReference>
<gene>
    <name evidence="9" type="ORF">NEMBOFW57_002602</name>
</gene>